<evidence type="ECO:0000313" key="4">
    <source>
        <dbReference type="Proteomes" id="UP000294558"/>
    </source>
</evidence>
<comment type="caution">
    <text evidence="3">The sequence shown here is derived from an EMBL/GenBank/DDBJ whole genome shotgun (WGS) entry which is preliminary data.</text>
</comment>
<evidence type="ECO:0000256" key="1">
    <source>
        <dbReference type="SAM" id="MobiDB-lite"/>
    </source>
</evidence>
<organism evidence="3 4">
    <name type="scientific">Ilumatobacter fluminis</name>
    <dbReference type="NCBI Taxonomy" id="467091"/>
    <lineage>
        <taxon>Bacteria</taxon>
        <taxon>Bacillati</taxon>
        <taxon>Actinomycetota</taxon>
        <taxon>Acidimicrobiia</taxon>
        <taxon>Acidimicrobiales</taxon>
        <taxon>Ilumatobacteraceae</taxon>
        <taxon>Ilumatobacter</taxon>
    </lineage>
</organism>
<dbReference type="Proteomes" id="UP000294558">
    <property type="component" value="Unassembled WGS sequence"/>
</dbReference>
<feature type="transmembrane region" description="Helical" evidence="2">
    <location>
        <begin position="196"/>
        <end position="217"/>
    </location>
</feature>
<keyword evidence="4" id="KW-1185">Reference proteome</keyword>
<dbReference type="RefSeq" id="WP_133869174.1">
    <property type="nucleotide sequence ID" value="NZ_SOAU01000001.1"/>
</dbReference>
<protein>
    <submittedName>
        <fullName evidence="3">Uncharacterized protein</fullName>
    </submittedName>
</protein>
<name>A0A4V3EJ46_9ACTN</name>
<proteinExistence type="predicted"/>
<feature type="transmembrane region" description="Helical" evidence="2">
    <location>
        <begin position="103"/>
        <end position="126"/>
    </location>
</feature>
<feature type="compositionally biased region" description="Basic and acidic residues" evidence="1">
    <location>
        <begin position="1"/>
        <end position="18"/>
    </location>
</feature>
<keyword evidence="2" id="KW-0472">Membrane</keyword>
<keyword evidence="2" id="KW-1133">Transmembrane helix</keyword>
<accession>A0A4V3EJ46</accession>
<evidence type="ECO:0000313" key="3">
    <source>
        <dbReference type="EMBL" id="TDT16838.1"/>
    </source>
</evidence>
<dbReference type="EMBL" id="SOAU01000001">
    <property type="protein sequence ID" value="TDT16838.1"/>
    <property type="molecule type" value="Genomic_DNA"/>
</dbReference>
<gene>
    <name evidence="3" type="ORF">BDK89_2436</name>
</gene>
<feature type="region of interest" description="Disordered" evidence="1">
    <location>
        <begin position="1"/>
        <end position="23"/>
    </location>
</feature>
<feature type="transmembrane region" description="Helical" evidence="2">
    <location>
        <begin position="65"/>
        <end position="83"/>
    </location>
</feature>
<reference evidence="3 4" key="1">
    <citation type="submission" date="2019-03" db="EMBL/GenBank/DDBJ databases">
        <title>Sequencing the genomes of 1000 actinobacteria strains.</title>
        <authorList>
            <person name="Klenk H.-P."/>
        </authorList>
    </citation>
    <scope>NUCLEOTIDE SEQUENCE [LARGE SCALE GENOMIC DNA]</scope>
    <source>
        <strain evidence="3 4">DSM 18936</strain>
    </source>
</reference>
<evidence type="ECO:0000256" key="2">
    <source>
        <dbReference type="SAM" id="Phobius"/>
    </source>
</evidence>
<dbReference type="AlphaFoldDB" id="A0A4V3EJ46"/>
<sequence length="223" mass="24952">MTTADDSSRDESPTRRFGPDAVPPEYRSVAATATLVPGRIEPDVCLGPGRSDSRRLLIAWFVKKSFYWMFFGGAAFASLIHFVERVENDFRVNYRSPESVEHGLLSAWAFVVLAVLIRIAIAWIALAMAYPLARARDADLEPRSGWNRHYATFSDRYKVAKAFRALRWTHHVRQAALDRVAPGPSRWRRMDPALDVANVLGVISFIAAGLAFTTISVTDLLIS</sequence>
<keyword evidence="2" id="KW-0812">Transmembrane</keyword>